<reference evidence="4 5" key="1">
    <citation type="submission" date="2016-10" db="EMBL/GenBank/DDBJ databases">
        <authorList>
            <person name="de Groot N.N."/>
        </authorList>
    </citation>
    <scope>NUCLEOTIDE SEQUENCE [LARGE SCALE GENOMIC DNA]</scope>
    <source>
        <strain evidence="4 5">CGMCC 1.5012</strain>
    </source>
</reference>
<dbReference type="PANTHER" id="PTHR42879">
    <property type="entry name" value="3-OXOACYL-(ACYL-CARRIER-PROTEIN) REDUCTASE"/>
    <property type="match status" value="1"/>
</dbReference>
<proteinExistence type="inferred from homology"/>
<comment type="similarity">
    <text evidence="1">Belongs to the short-chain dehydrogenases/reductases (SDR) family.</text>
</comment>
<dbReference type="InterPro" id="IPR020904">
    <property type="entry name" value="Sc_DH/Rdtase_CS"/>
</dbReference>
<keyword evidence="3" id="KW-0753">Steroid metabolism</keyword>
<dbReference type="NCBIfam" id="NF009466">
    <property type="entry name" value="PRK12826.1-2"/>
    <property type="match status" value="1"/>
</dbReference>
<dbReference type="FunFam" id="3.40.50.720:FF:000173">
    <property type="entry name" value="3-oxoacyl-[acyl-carrier protein] reductase"/>
    <property type="match status" value="1"/>
</dbReference>
<dbReference type="EMBL" id="FNID01000006">
    <property type="protein sequence ID" value="SDM83505.1"/>
    <property type="molecule type" value="Genomic_DNA"/>
</dbReference>
<dbReference type="GO" id="GO:0032787">
    <property type="term" value="P:monocarboxylic acid metabolic process"/>
    <property type="evidence" value="ECO:0007669"/>
    <property type="project" value="UniProtKB-ARBA"/>
</dbReference>
<dbReference type="AlphaFoldDB" id="A0A1G9WHH0"/>
<dbReference type="PRINTS" id="PR00081">
    <property type="entry name" value="GDHRDH"/>
</dbReference>
<evidence type="ECO:0000313" key="5">
    <source>
        <dbReference type="Proteomes" id="UP000199182"/>
    </source>
</evidence>
<dbReference type="PRINTS" id="PR00080">
    <property type="entry name" value="SDRFAMILY"/>
</dbReference>
<accession>A0A1G9WHH0</accession>
<dbReference type="GO" id="GO:0016491">
    <property type="term" value="F:oxidoreductase activity"/>
    <property type="evidence" value="ECO:0007669"/>
    <property type="project" value="UniProtKB-KW"/>
</dbReference>
<evidence type="ECO:0000256" key="1">
    <source>
        <dbReference type="ARBA" id="ARBA00006484"/>
    </source>
</evidence>
<dbReference type="Pfam" id="PF13561">
    <property type="entry name" value="adh_short_C2"/>
    <property type="match status" value="1"/>
</dbReference>
<dbReference type="NCBIfam" id="NF005559">
    <property type="entry name" value="PRK07231.1"/>
    <property type="match status" value="1"/>
</dbReference>
<dbReference type="OrthoDB" id="9803333at2"/>
<dbReference type="Gene3D" id="3.40.50.720">
    <property type="entry name" value="NAD(P)-binding Rossmann-like Domain"/>
    <property type="match status" value="1"/>
</dbReference>
<keyword evidence="3" id="KW-0443">Lipid metabolism</keyword>
<dbReference type="RefSeq" id="WP_092638310.1">
    <property type="nucleotide sequence ID" value="NZ_FNID01000006.1"/>
</dbReference>
<keyword evidence="5" id="KW-1185">Reference proteome</keyword>
<dbReference type="InterPro" id="IPR036291">
    <property type="entry name" value="NAD(P)-bd_dom_sf"/>
</dbReference>
<dbReference type="PROSITE" id="PS00061">
    <property type="entry name" value="ADH_SHORT"/>
    <property type="match status" value="1"/>
</dbReference>
<dbReference type="InterPro" id="IPR050259">
    <property type="entry name" value="SDR"/>
</dbReference>
<dbReference type="STRING" id="258515.SAMN05192585_1068"/>
<dbReference type="Proteomes" id="UP000199182">
    <property type="component" value="Unassembled WGS sequence"/>
</dbReference>
<keyword evidence="2" id="KW-0560">Oxidoreductase</keyword>
<gene>
    <name evidence="4" type="ORF">SAMN05192585_1068</name>
</gene>
<dbReference type="InterPro" id="IPR002347">
    <property type="entry name" value="SDR_fam"/>
</dbReference>
<organism evidence="4 5">
    <name type="scientific">Acetanaerobacterium elongatum</name>
    <dbReference type="NCBI Taxonomy" id="258515"/>
    <lineage>
        <taxon>Bacteria</taxon>
        <taxon>Bacillati</taxon>
        <taxon>Bacillota</taxon>
        <taxon>Clostridia</taxon>
        <taxon>Eubacteriales</taxon>
        <taxon>Oscillospiraceae</taxon>
        <taxon>Acetanaerobacterium</taxon>
    </lineage>
</organism>
<name>A0A1G9WHH0_9FIRM</name>
<dbReference type="GO" id="GO:0008202">
    <property type="term" value="P:steroid metabolic process"/>
    <property type="evidence" value="ECO:0007669"/>
    <property type="project" value="UniProtKB-KW"/>
</dbReference>
<protein>
    <submittedName>
        <fullName evidence="4">3-oxoacyl-[acyl-carrier protein] reductase</fullName>
    </submittedName>
</protein>
<sequence length="244" mass="25267">MPKTALVTGASRGIGAAVAIKLAQEGFCVAVNYLHSEARAQDVVRSIRLNGGQAAAFHADVSDKAQVDAMVGRIKAQFGGIDVLINNAGIAQQKLFTDITAEEFNRMLGVNLCGMFYSAQAVLPHMIHRKAGNIVNISSIWGITGASCEVHYSAAKAGVIGFTKALAKELGPSGIRVNCIAPGVIATEMNGALDEQTIAVLKEETPLGTLGSAEDIAQAAAFLVSDNAGFITGQVLSPNGGFVI</sequence>
<dbReference type="SUPFAM" id="SSF51735">
    <property type="entry name" value="NAD(P)-binding Rossmann-fold domains"/>
    <property type="match status" value="1"/>
</dbReference>
<dbReference type="PANTHER" id="PTHR42879:SF2">
    <property type="entry name" value="3-OXOACYL-[ACYL-CARRIER-PROTEIN] REDUCTASE FABG"/>
    <property type="match status" value="1"/>
</dbReference>
<evidence type="ECO:0000313" key="4">
    <source>
        <dbReference type="EMBL" id="SDM83505.1"/>
    </source>
</evidence>
<evidence type="ECO:0000256" key="3">
    <source>
        <dbReference type="ARBA" id="ARBA00023221"/>
    </source>
</evidence>
<dbReference type="NCBIfam" id="NF047420">
    <property type="entry name" value="EF_P_mod_YmfI"/>
    <property type="match status" value="1"/>
</dbReference>
<evidence type="ECO:0000256" key="2">
    <source>
        <dbReference type="ARBA" id="ARBA00023002"/>
    </source>
</evidence>